<keyword evidence="1" id="KW-0812">Transmembrane</keyword>
<organism evidence="3 5">
    <name type="scientific">Candidatus Iainarchaeum sp</name>
    <dbReference type="NCBI Taxonomy" id="3101447"/>
    <lineage>
        <taxon>Archaea</taxon>
        <taxon>Candidatus Iainarchaeota</taxon>
        <taxon>Candidatus Iainarchaeia</taxon>
        <taxon>Candidatus Iainarchaeales</taxon>
        <taxon>Candidatus Iainarchaeaceae</taxon>
        <taxon>Candidatus Iainarchaeum</taxon>
    </lineage>
</organism>
<evidence type="ECO:0000313" key="2">
    <source>
        <dbReference type="EMBL" id="HIH21833.1"/>
    </source>
</evidence>
<dbReference type="EMBL" id="DUFJ01000104">
    <property type="protein sequence ID" value="HIH33525.1"/>
    <property type="molecule type" value="Genomic_DNA"/>
</dbReference>
<name>A0A7J4KYJ7_9ARCH</name>
<reference evidence="4" key="2">
    <citation type="submission" date="2021-03" db="EMBL/GenBank/DDBJ databases">
        <authorList>
            <person name="Jaffe A."/>
        </authorList>
    </citation>
    <scope>NUCLEOTIDE SEQUENCE</scope>
    <source>
        <strain evidence="4">RIFCSPLOWO2_01_FULL_43_13</strain>
    </source>
</reference>
<keyword evidence="1" id="KW-0472">Membrane</keyword>
<dbReference type="Proteomes" id="UP000527315">
    <property type="component" value="Unassembled WGS sequence"/>
</dbReference>
<proteinExistence type="predicted"/>
<evidence type="ECO:0000256" key="1">
    <source>
        <dbReference type="SAM" id="Phobius"/>
    </source>
</evidence>
<keyword evidence="1" id="KW-1133">Transmembrane helix</keyword>
<accession>A0A7J4KYJ7</accession>
<sequence>MKNKGFIGPIGDDLPSLIPIVFALTIFFASFNSALSNFDSKNSSFSNDLETLKVARILRSNGYIVNLENFRQLCSLVQVNSIKYMAGIAEFNALPEDSLNPEKNYDFVFEASNGEELKPLDELFYKDPKFSAGNLEGVFYCTNLKNLEEFNKGVFDYKKTILRVYPVILEKDRGNGLGIIASPMQLVVVSWTQ</sequence>
<evidence type="ECO:0000313" key="3">
    <source>
        <dbReference type="EMBL" id="HIH33525.1"/>
    </source>
</evidence>
<dbReference type="EMBL" id="DUFW01000074">
    <property type="protein sequence ID" value="HIH21833.1"/>
    <property type="molecule type" value="Genomic_DNA"/>
</dbReference>
<gene>
    <name evidence="2" type="ORF">HA222_04215</name>
    <name evidence="3" type="ORF">HA227_04730</name>
    <name evidence="4" type="ORF">J4478_01135</name>
</gene>
<dbReference type="AlphaFoldDB" id="A0A7J4KYJ7"/>
<reference evidence="4" key="3">
    <citation type="submission" date="2021-05" db="EMBL/GenBank/DDBJ databases">
        <title>Protein family content uncovers lineage relationships and bacterial pathway maintenance mechanisms in DPANN archaea.</title>
        <authorList>
            <person name="Castelle C.J."/>
            <person name="Meheust R."/>
            <person name="Jaffe A.L."/>
            <person name="Seitz K."/>
            <person name="Gong X."/>
            <person name="Baker B.J."/>
            <person name="Banfield J.F."/>
        </authorList>
    </citation>
    <scope>NUCLEOTIDE SEQUENCE</scope>
    <source>
        <strain evidence="4">RIFCSPLOWO2_01_FULL_43_13</strain>
    </source>
</reference>
<reference evidence="3 6" key="1">
    <citation type="journal article" date="2020" name="bioRxiv">
        <title>A rank-normalized archaeal taxonomy based on genome phylogeny resolves widespread incomplete and uneven classifications.</title>
        <authorList>
            <person name="Rinke C."/>
            <person name="Chuvochina M."/>
            <person name="Mussig A.J."/>
            <person name="Chaumeil P.-A."/>
            <person name="Waite D.W."/>
            <person name="Whitman W.B."/>
            <person name="Parks D.H."/>
            <person name="Hugenholtz P."/>
        </authorList>
    </citation>
    <scope>NUCLEOTIDE SEQUENCE</scope>
    <source>
        <strain evidence="3">UBA10036</strain>
    </source>
</reference>
<evidence type="ECO:0000313" key="4">
    <source>
        <dbReference type="EMBL" id="MBS3057988.1"/>
    </source>
</evidence>
<feature type="transmembrane region" description="Helical" evidence="1">
    <location>
        <begin position="16"/>
        <end position="35"/>
    </location>
</feature>
<evidence type="ECO:0000313" key="6">
    <source>
        <dbReference type="Proteomes" id="UP000590964"/>
    </source>
</evidence>
<dbReference type="Proteomes" id="UP000680185">
    <property type="component" value="Unassembled WGS sequence"/>
</dbReference>
<dbReference type="EMBL" id="JAGVWB010000006">
    <property type="protein sequence ID" value="MBS3057988.1"/>
    <property type="molecule type" value="Genomic_DNA"/>
</dbReference>
<evidence type="ECO:0000313" key="5">
    <source>
        <dbReference type="Proteomes" id="UP000527315"/>
    </source>
</evidence>
<protein>
    <submittedName>
        <fullName evidence="3">Uncharacterized protein</fullName>
    </submittedName>
</protein>
<comment type="caution">
    <text evidence="3">The sequence shown here is derived from an EMBL/GenBank/DDBJ whole genome shotgun (WGS) entry which is preliminary data.</text>
</comment>
<dbReference type="Proteomes" id="UP000590964">
    <property type="component" value="Unassembled WGS sequence"/>
</dbReference>